<dbReference type="PANTHER" id="PTHR45138:SF9">
    <property type="entry name" value="DIGUANYLATE CYCLASE DGCM-RELATED"/>
    <property type="match status" value="1"/>
</dbReference>
<evidence type="ECO:0000256" key="1">
    <source>
        <dbReference type="ARBA" id="ARBA00012528"/>
    </source>
</evidence>
<dbReference type="NCBIfam" id="TIGR00254">
    <property type="entry name" value="GGDEF"/>
    <property type="match status" value="1"/>
</dbReference>
<reference evidence="6" key="1">
    <citation type="journal article" date="2019" name="Int. J. Syst. Evol. Microbiol.">
        <title>The Global Catalogue of Microorganisms (GCM) 10K type strain sequencing project: providing services to taxonomists for standard genome sequencing and annotation.</title>
        <authorList>
            <consortium name="The Broad Institute Genomics Platform"/>
            <consortium name="The Broad Institute Genome Sequencing Center for Infectious Disease"/>
            <person name="Wu L."/>
            <person name="Ma J."/>
        </authorList>
    </citation>
    <scope>NUCLEOTIDE SEQUENCE [LARGE SCALE GENOMIC DNA]</scope>
    <source>
        <strain evidence="6">CECT 7297</strain>
    </source>
</reference>
<dbReference type="PANTHER" id="PTHR45138">
    <property type="entry name" value="REGULATORY COMPONENTS OF SENSORY TRANSDUCTION SYSTEM"/>
    <property type="match status" value="1"/>
</dbReference>
<dbReference type="SUPFAM" id="SSF55073">
    <property type="entry name" value="Nucleotide cyclase"/>
    <property type="match status" value="1"/>
</dbReference>
<dbReference type="Pfam" id="PF05228">
    <property type="entry name" value="CHASE4"/>
    <property type="match status" value="1"/>
</dbReference>
<feature type="transmembrane region" description="Helical" evidence="3">
    <location>
        <begin position="12"/>
        <end position="30"/>
    </location>
</feature>
<sequence length="533" mass="59025">MKHFFRSLAHRFLIGLAGLLLLAISALFLIERLVVMPVLLEEENRRAAQELARIGQALEHNRSSLLAQVRDWAHWDDTYEFVQGRHDTYASANFSREMFEDMNYQVMVFYTAEKDLYWVAGIDPATGKYTVCSRATNDCLWTRSLLEVLRPLLADTAQSGFAVNVSRPWPAMAAVAPILRTDRSGAAAGWLVKVRLIDSRVTSLLEEQTGLPVAINARKSMASSPEHTVVIRDSGQLEVSRRLAAQTTDPALELTTRMPRERFQTAARLFRFALAWTAALLLLVMLMVLSLLLLLVIRPLGQFTRFTRSQHGINSLLGTDSGGTVPPSLLKRRDEFGTLAHHFQSLLDQQHAQGRMLLKLSQHDSLTGLANRRLFDASLEQALMAPGEPAVSVMMIDIDHFKLYNDHYGHPAGDECLVRVAEAMQATMGQQGLLVARTGGEEFNILLPGTPLEVAMEHAETLRQSIEDLGLEHTSSPVLNVVTVSVGVASTRGISKRSGTRLMSNADQALYQAKDSGRNRVTGYAQESALSAQ</sequence>
<dbReference type="SMART" id="SM00267">
    <property type="entry name" value="GGDEF"/>
    <property type="match status" value="1"/>
</dbReference>
<keyword evidence="3" id="KW-0812">Transmembrane</keyword>
<dbReference type="InterPro" id="IPR029787">
    <property type="entry name" value="Nucleotide_cyclase"/>
</dbReference>
<dbReference type="PROSITE" id="PS50887">
    <property type="entry name" value="GGDEF"/>
    <property type="match status" value="1"/>
</dbReference>
<keyword evidence="5" id="KW-0548">Nucleotidyltransferase</keyword>
<dbReference type="Gene3D" id="3.30.70.270">
    <property type="match status" value="1"/>
</dbReference>
<dbReference type="InterPro" id="IPR050469">
    <property type="entry name" value="Diguanylate_Cyclase"/>
</dbReference>
<evidence type="ECO:0000313" key="6">
    <source>
        <dbReference type="Proteomes" id="UP001595798"/>
    </source>
</evidence>
<accession>A0ABV8QK15</accession>
<dbReference type="RefSeq" id="WP_379887875.1">
    <property type="nucleotide sequence ID" value="NZ_JBHSDI010000016.1"/>
</dbReference>
<name>A0ABV8QK15_9GAMM</name>
<dbReference type="InterPro" id="IPR007892">
    <property type="entry name" value="CHASE4"/>
</dbReference>
<organism evidence="5 6">
    <name type="scientific">Marinobacter lacisalsi</name>
    <dbReference type="NCBI Taxonomy" id="475979"/>
    <lineage>
        <taxon>Bacteria</taxon>
        <taxon>Pseudomonadati</taxon>
        <taxon>Pseudomonadota</taxon>
        <taxon>Gammaproteobacteria</taxon>
        <taxon>Pseudomonadales</taxon>
        <taxon>Marinobacteraceae</taxon>
        <taxon>Marinobacter</taxon>
    </lineage>
</organism>
<feature type="transmembrane region" description="Helical" evidence="3">
    <location>
        <begin position="273"/>
        <end position="297"/>
    </location>
</feature>
<dbReference type="GO" id="GO:0052621">
    <property type="term" value="F:diguanylate cyclase activity"/>
    <property type="evidence" value="ECO:0007669"/>
    <property type="project" value="UniProtKB-EC"/>
</dbReference>
<dbReference type="Proteomes" id="UP001595798">
    <property type="component" value="Unassembled WGS sequence"/>
</dbReference>
<proteinExistence type="predicted"/>
<gene>
    <name evidence="5" type="ORF">ACFOZ5_12700</name>
</gene>
<evidence type="ECO:0000259" key="4">
    <source>
        <dbReference type="PROSITE" id="PS50887"/>
    </source>
</evidence>
<dbReference type="InterPro" id="IPR000160">
    <property type="entry name" value="GGDEF_dom"/>
</dbReference>
<evidence type="ECO:0000256" key="2">
    <source>
        <dbReference type="ARBA" id="ARBA00034247"/>
    </source>
</evidence>
<evidence type="ECO:0000313" key="5">
    <source>
        <dbReference type="EMBL" id="MFC4259892.1"/>
    </source>
</evidence>
<feature type="domain" description="GGDEF" evidence="4">
    <location>
        <begin position="389"/>
        <end position="526"/>
    </location>
</feature>
<evidence type="ECO:0000256" key="3">
    <source>
        <dbReference type="SAM" id="Phobius"/>
    </source>
</evidence>
<dbReference type="InterPro" id="IPR043128">
    <property type="entry name" value="Rev_trsase/Diguanyl_cyclase"/>
</dbReference>
<dbReference type="CDD" id="cd01949">
    <property type="entry name" value="GGDEF"/>
    <property type="match status" value="1"/>
</dbReference>
<keyword evidence="5" id="KW-0808">Transferase</keyword>
<keyword evidence="3" id="KW-0472">Membrane</keyword>
<comment type="catalytic activity">
    <reaction evidence="2">
        <text>2 GTP = 3',3'-c-di-GMP + 2 diphosphate</text>
        <dbReference type="Rhea" id="RHEA:24898"/>
        <dbReference type="ChEBI" id="CHEBI:33019"/>
        <dbReference type="ChEBI" id="CHEBI:37565"/>
        <dbReference type="ChEBI" id="CHEBI:58805"/>
        <dbReference type="EC" id="2.7.7.65"/>
    </reaction>
</comment>
<keyword evidence="6" id="KW-1185">Reference proteome</keyword>
<protein>
    <recommendedName>
        <fullName evidence="1">diguanylate cyclase</fullName>
        <ecNumber evidence="1">2.7.7.65</ecNumber>
    </recommendedName>
</protein>
<dbReference type="Pfam" id="PF00990">
    <property type="entry name" value="GGDEF"/>
    <property type="match status" value="1"/>
</dbReference>
<comment type="caution">
    <text evidence="5">The sequence shown here is derived from an EMBL/GenBank/DDBJ whole genome shotgun (WGS) entry which is preliminary data.</text>
</comment>
<dbReference type="EC" id="2.7.7.65" evidence="1"/>
<keyword evidence="3" id="KW-1133">Transmembrane helix</keyword>
<dbReference type="EMBL" id="JBHSDI010000016">
    <property type="protein sequence ID" value="MFC4259892.1"/>
    <property type="molecule type" value="Genomic_DNA"/>
</dbReference>